<dbReference type="InterPro" id="IPR015943">
    <property type="entry name" value="WD40/YVTN_repeat-like_dom_sf"/>
</dbReference>
<dbReference type="Gene3D" id="3.30.200.20">
    <property type="entry name" value="Phosphorylase Kinase, domain 1"/>
    <property type="match status" value="1"/>
</dbReference>
<dbReference type="GO" id="GO:0005634">
    <property type="term" value="C:nucleus"/>
    <property type="evidence" value="ECO:0007669"/>
    <property type="project" value="TreeGrafter"/>
</dbReference>
<evidence type="ECO:0000256" key="18">
    <source>
        <dbReference type="PROSITE-ProRule" id="PRU10141"/>
    </source>
</evidence>
<evidence type="ECO:0000256" key="13">
    <source>
        <dbReference type="ARBA" id="ARBA00023230"/>
    </source>
</evidence>
<feature type="domain" description="Protein kinase" evidence="21">
    <location>
        <begin position="443"/>
        <end position="791"/>
    </location>
</feature>
<protein>
    <recommendedName>
        <fullName evidence="2">non-specific serine/threonine protein kinase</fullName>
        <ecNumber evidence="2">2.7.11.1</ecNumber>
    </recommendedName>
    <alternativeName>
        <fullName evidence="15">PRKR-like endoplasmic reticulum kinase</fullName>
    </alternativeName>
</protein>
<dbReference type="OrthoDB" id="197083at2759"/>
<keyword evidence="13" id="KW-0834">Unfolded protein response</keyword>
<proteinExistence type="inferred from homology"/>
<keyword evidence="5 18" id="KW-0547">Nucleotide-binding</keyword>
<comment type="catalytic activity">
    <reaction evidence="17">
        <text>L-seryl-[protein] + ATP = O-phospho-L-seryl-[protein] + ADP + H(+)</text>
        <dbReference type="Rhea" id="RHEA:17989"/>
        <dbReference type="Rhea" id="RHEA-COMP:9863"/>
        <dbReference type="Rhea" id="RHEA-COMP:11604"/>
        <dbReference type="ChEBI" id="CHEBI:15378"/>
        <dbReference type="ChEBI" id="CHEBI:29999"/>
        <dbReference type="ChEBI" id="CHEBI:30616"/>
        <dbReference type="ChEBI" id="CHEBI:83421"/>
        <dbReference type="ChEBI" id="CHEBI:456216"/>
        <dbReference type="EC" id="2.7.11.1"/>
    </reaction>
    <physiologicalReaction direction="left-to-right" evidence="17">
        <dbReference type="Rhea" id="RHEA:17990"/>
    </physiologicalReaction>
</comment>
<comment type="subcellular location">
    <subcellularLocation>
        <location evidence="1">Endoplasmic reticulum membrane</location>
        <topology evidence="1">Single-pass type I membrane protein</topology>
    </subcellularLocation>
</comment>
<dbReference type="PANTHER" id="PTHR11042:SF160">
    <property type="entry name" value="EUKARYOTIC TRANSLATION INITIATION FACTOR 2-ALPHA KINASE 1"/>
    <property type="match status" value="1"/>
</dbReference>
<dbReference type="AlphaFoldDB" id="A0A8J2WNZ3"/>
<dbReference type="PROSITE" id="PS50011">
    <property type="entry name" value="PROTEIN_KINASE_DOM"/>
    <property type="match status" value="1"/>
</dbReference>
<evidence type="ECO:0000256" key="10">
    <source>
        <dbReference type="ARBA" id="ARBA00023016"/>
    </source>
</evidence>
<evidence type="ECO:0000256" key="16">
    <source>
        <dbReference type="ARBA" id="ARBA00048659"/>
    </source>
</evidence>
<name>A0A8J2WNZ3_9STRA</name>
<dbReference type="InterPro" id="IPR050339">
    <property type="entry name" value="CC_SR_Kinase"/>
</dbReference>
<evidence type="ECO:0000256" key="5">
    <source>
        <dbReference type="ARBA" id="ARBA00022741"/>
    </source>
</evidence>
<keyword evidence="6" id="KW-0418">Kinase</keyword>
<evidence type="ECO:0000256" key="11">
    <source>
        <dbReference type="ARBA" id="ARBA00023180"/>
    </source>
</evidence>
<keyword evidence="23" id="KW-1185">Reference proteome</keyword>
<dbReference type="InterPro" id="IPR017441">
    <property type="entry name" value="Protein_kinase_ATP_BS"/>
</dbReference>
<dbReference type="GO" id="GO:0005789">
    <property type="term" value="C:endoplasmic reticulum membrane"/>
    <property type="evidence" value="ECO:0007669"/>
    <property type="project" value="UniProtKB-SubCell"/>
</dbReference>
<keyword evidence="7" id="KW-0256">Endoplasmic reticulum</keyword>
<gene>
    <name evidence="22" type="ORF">PECAL_4P20460</name>
</gene>
<dbReference type="SMART" id="SM00220">
    <property type="entry name" value="S_TKc"/>
    <property type="match status" value="1"/>
</dbReference>
<dbReference type="PROSITE" id="PS00108">
    <property type="entry name" value="PROTEIN_KINASE_ST"/>
    <property type="match status" value="1"/>
</dbReference>
<dbReference type="EC" id="2.7.11.1" evidence="2"/>
<reference evidence="22" key="1">
    <citation type="submission" date="2021-11" db="EMBL/GenBank/DDBJ databases">
        <authorList>
            <consortium name="Genoscope - CEA"/>
            <person name="William W."/>
        </authorList>
    </citation>
    <scope>NUCLEOTIDE SEQUENCE</scope>
</reference>
<feature type="binding site" evidence="18">
    <location>
        <position position="473"/>
    </location>
    <ligand>
        <name>ATP</name>
        <dbReference type="ChEBI" id="CHEBI:30616"/>
    </ligand>
</feature>
<dbReference type="GO" id="GO:0006986">
    <property type="term" value="P:response to unfolded protein"/>
    <property type="evidence" value="ECO:0007669"/>
    <property type="project" value="UniProtKB-KW"/>
</dbReference>
<evidence type="ECO:0000256" key="19">
    <source>
        <dbReference type="SAM" id="MobiDB-lite"/>
    </source>
</evidence>
<evidence type="ECO:0000313" key="23">
    <source>
        <dbReference type="Proteomes" id="UP000789595"/>
    </source>
</evidence>
<evidence type="ECO:0000256" key="14">
    <source>
        <dbReference type="ARBA" id="ARBA00037982"/>
    </source>
</evidence>
<keyword evidence="3" id="KW-0723">Serine/threonine-protein kinase</keyword>
<evidence type="ECO:0000256" key="9">
    <source>
        <dbReference type="ARBA" id="ARBA00022845"/>
    </source>
</evidence>
<evidence type="ECO:0000256" key="7">
    <source>
        <dbReference type="ARBA" id="ARBA00022824"/>
    </source>
</evidence>
<evidence type="ECO:0000313" key="22">
    <source>
        <dbReference type="EMBL" id="CAH0374745.1"/>
    </source>
</evidence>
<dbReference type="SUPFAM" id="SSF50998">
    <property type="entry name" value="Quinoprotein alcohol dehydrogenase-like"/>
    <property type="match status" value="1"/>
</dbReference>
<keyword evidence="20" id="KW-0812">Transmembrane</keyword>
<evidence type="ECO:0000256" key="3">
    <source>
        <dbReference type="ARBA" id="ARBA00022527"/>
    </source>
</evidence>
<sequence length="848" mass="92019">MRRLACALLAATATAQNGERIVVGLVDGLVVTLDAWSGQAVGAFSSGAPLVRDHGAGVVPGVDGRIYQFDDDLEPRALPATAQELAAMDVPMMACENLPDTLVPASEGPAWRNCGILTSHREKSIWAVDVDTGELQWVHPDDGKNGERNKGKGTPAFLQREEYTVAAMDAQTGTESWSVSVAHLSAFGLTSADVSERVGVVAVAGLLKKETKDCMEEGSVGWECEKRSPPKFPSLEVASTTTGYAVTAFDEDRIVWTTDLPALPTEFFGASRSGAWSSLAVTAPRENSQALVAGAGTDLLAHAVGRPLSSDLAENARLAARVARAAGPPVTEYSPNLKLLPMPNATAALPLKVRRELLLLRVLLVALAVAAGWWVLLRRRKVPPQRTPSPALLPLPETQIRTTQSLSALGSLQKKDDTPKPPPAIPELGPDALVSTARYEREFDEREKLGRGGFGTVAKATNKLDKIDYAIKKIRLSSDVTWRPRLDKMLREVKILALLDHPHIVRYYQAWLEAGSSDAGLVHQSSNASLTSAVQPPSSATQAWTQDEVEEPFTETLKSFDMCASDMPSMAPRKPVSIPQQKKKPSKPVNYDLVLHIQMQYCSSRTLRDFLDDRDDDDQSLKIFAQIARGLTYVHERGLVHRDLKPANIFLIDGVAKIGDFGLSRHVGQDDIPEEEDDVGEDEDITRGVGTRLYAAPEQLASDDYDEKADVYSLGVVLYELLRPRFGTTMERVTCISKIARASSEERLRILREELPHIDKDVAELVSTALARDPTDRPAAAEAASVIERALDADVVRQMKKDGASTGDGTVILRAPNGDVRVYSDDGVFLSERPAGRSASEAVSEPSS</sequence>
<keyword evidence="10" id="KW-0346">Stress response</keyword>
<keyword evidence="20" id="KW-1133">Transmembrane helix</keyword>
<dbReference type="InterPro" id="IPR011047">
    <property type="entry name" value="Quinoprotein_ADH-like_sf"/>
</dbReference>
<feature type="transmembrane region" description="Helical" evidence="20">
    <location>
        <begin position="358"/>
        <end position="377"/>
    </location>
</feature>
<evidence type="ECO:0000256" key="2">
    <source>
        <dbReference type="ARBA" id="ARBA00012513"/>
    </source>
</evidence>
<dbReference type="GO" id="GO:0005524">
    <property type="term" value="F:ATP binding"/>
    <property type="evidence" value="ECO:0007669"/>
    <property type="project" value="UniProtKB-UniRule"/>
</dbReference>
<dbReference type="Pfam" id="PF00069">
    <property type="entry name" value="Pkinase"/>
    <property type="match status" value="2"/>
</dbReference>
<keyword evidence="11" id="KW-0325">Glycoprotein</keyword>
<keyword evidence="4" id="KW-0808">Transferase</keyword>
<comment type="caution">
    <text evidence="22">The sequence shown here is derived from an EMBL/GenBank/DDBJ whole genome shotgun (WGS) entry which is preliminary data.</text>
</comment>
<dbReference type="InterPro" id="IPR000719">
    <property type="entry name" value="Prot_kinase_dom"/>
</dbReference>
<keyword evidence="12" id="KW-0652">Protein synthesis inhibitor</keyword>
<comment type="catalytic activity">
    <reaction evidence="16">
        <text>L-threonyl-[protein] + ATP = O-phospho-L-threonyl-[protein] + ADP + H(+)</text>
        <dbReference type="Rhea" id="RHEA:46608"/>
        <dbReference type="Rhea" id="RHEA-COMP:11060"/>
        <dbReference type="Rhea" id="RHEA-COMP:11605"/>
        <dbReference type="ChEBI" id="CHEBI:15378"/>
        <dbReference type="ChEBI" id="CHEBI:30013"/>
        <dbReference type="ChEBI" id="CHEBI:30616"/>
        <dbReference type="ChEBI" id="CHEBI:61977"/>
        <dbReference type="ChEBI" id="CHEBI:456216"/>
        <dbReference type="EC" id="2.7.11.1"/>
    </reaction>
    <physiologicalReaction direction="left-to-right" evidence="16">
        <dbReference type="Rhea" id="RHEA:46609"/>
    </physiologicalReaction>
</comment>
<dbReference type="EMBL" id="CAKKNE010000004">
    <property type="protein sequence ID" value="CAH0374745.1"/>
    <property type="molecule type" value="Genomic_DNA"/>
</dbReference>
<dbReference type="GO" id="GO:0017148">
    <property type="term" value="P:negative regulation of translation"/>
    <property type="evidence" value="ECO:0007669"/>
    <property type="project" value="UniProtKB-KW"/>
</dbReference>
<dbReference type="SUPFAM" id="SSF56112">
    <property type="entry name" value="Protein kinase-like (PK-like)"/>
    <property type="match status" value="1"/>
</dbReference>
<dbReference type="PROSITE" id="PS00107">
    <property type="entry name" value="PROTEIN_KINASE_ATP"/>
    <property type="match status" value="1"/>
</dbReference>
<dbReference type="InterPro" id="IPR008271">
    <property type="entry name" value="Ser/Thr_kinase_AS"/>
</dbReference>
<comment type="similarity">
    <text evidence="14">Belongs to the protein kinase superfamily. Ser/Thr protein kinase family. GCN2 subfamily.</text>
</comment>
<dbReference type="PANTHER" id="PTHR11042">
    <property type="entry name" value="EUKARYOTIC TRANSLATION INITIATION FACTOR 2-ALPHA KINASE EIF2-ALPHA KINASE -RELATED"/>
    <property type="match status" value="1"/>
</dbReference>
<evidence type="ECO:0000256" key="15">
    <source>
        <dbReference type="ARBA" id="ARBA00041500"/>
    </source>
</evidence>
<evidence type="ECO:0000256" key="6">
    <source>
        <dbReference type="ARBA" id="ARBA00022777"/>
    </source>
</evidence>
<evidence type="ECO:0000256" key="4">
    <source>
        <dbReference type="ARBA" id="ARBA00022679"/>
    </source>
</evidence>
<dbReference type="Gene3D" id="1.10.510.10">
    <property type="entry name" value="Transferase(Phosphotransferase) domain 1"/>
    <property type="match status" value="1"/>
</dbReference>
<dbReference type="Gene3D" id="2.130.10.10">
    <property type="entry name" value="YVTN repeat-like/Quinoprotein amine dehydrogenase"/>
    <property type="match status" value="1"/>
</dbReference>
<evidence type="ECO:0000256" key="12">
    <source>
        <dbReference type="ARBA" id="ARBA00023193"/>
    </source>
</evidence>
<keyword evidence="8 18" id="KW-0067">ATP-binding</keyword>
<dbReference type="InterPro" id="IPR011009">
    <property type="entry name" value="Kinase-like_dom_sf"/>
</dbReference>
<feature type="region of interest" description="Disordered" evidence="19">
    <location>
        <begin position="408"/>
        <end position="428"/>
    </location>
</feature>
<dbReference type="CDD" id="cd13996">
    <property type="entry name" value="STKc_EIF2AK"/>
    <property type="match status" value="1"/>
</dbReference>
<accession>A0A8J2WNZ3</accession>
<keyword evidence="9" id="KW-0810">Translation regulation</keyword>
<evidence type="ECO:0000259" key="21">
    <source>
        <dbReference type="PROSITE" id="PS50011"/>
    </source>
</evidence>
<dbReference type="GO" id="GO:0004694">
    <property type="term" value="F:eukaryotic translation initiation factor 2alpha kinase activity"/>
    <property type="evidence" value="ECO:0007669"/>
    <property type="project" value="TreeGrafter"/>
</dbReference>
<dbReference type="Proteomes" id="UP000789595">
    <property type="component" value="Unassembled WGS sequence"/>
</dbReference>
<keyword evidence="20" id="KW-0472">Membrane</keyword>
<evidence type="ECO:0000256" key="20">
    <source>
        <dbReference type="SAM" id="Phobius"/>
    </source>
</evidence>
<evidence type="ECO:0000256" key="17">
    <source>
        <dbReference type="ARBA" id="ARBA00048977"/>
    </source>
</evidence>
<organism evidence="22 23">
    <name type="scientific">Pelagomonas calceolata</name>
    <dbReference type="NCBI Taxonomy" id="35677"/>
    <lineage>
        <taxon>Eukaryota</taxon>
        <taxon>Sar</taxon>
        <taxon>Stramenopiles</taxon>
        <taxon>Ochrophyta</taxon>
        <taxon>Pelagophyceae</taxon>
        <taxon>Pelagomonadales</taxon>
        <taxon>Pelagomonadaceae</taxon>
        <taxon>Pelagomonas</taxon>
    </lineage>
</organism>
<evidence type="ECO:0000256" key="1">
    <source>
        <dbReference type="ARBA" id="ARBA00004115"/>
    </source>
</evidence>
<evidence type="ECO:0000256" key="8">
    <source>
        <dbReference type="ARBA" id="ARBA00022840"/>
    </source>
</evidence>